<sequence length="106" mass="11899">MSGGTGPHWSCAGPVKALREFPFRGIAAAVAAEWAEQQPRSCGWESNPKRIQRREPGRKRKKIDGVMERTQALEEAMGGMKEELVQHKGEIDTLKRSEQALKNRVE</sequence>
<dbReference type="EMBL" id="JANPWB010000004">
    <property type="protein sequence ID" value="KAJ1191807.1"/>
    <property type="molecule type" value="Genomic_DNA"/>
</dbReference>
<comment type="caution">
    <text evidence="2">The sequence shown here is derived from an EMBL/GenBank/DDBJ whole genome shotgun (WGS) entry which is preliminary data.</text>
</comment>
<name>A0AAV7UW01_PLEWA</name>
<feature type="compositionally biased region" description="Basic residues" evidence="1">
    <location>
        <begin position="50"/>
        <end position="62"/>
    </location>
</feature>
<dbReference type="AlphaFoldDB" id="A0AAV7UW01"/>
<dbReference type="Proteomes" id="UP001066276">
    <property type="component" value="Chromosome 2_2"/>
</dbReference>
<gene>
    <name evidence="2" type="ORF">NDU88_001122</name>
</gene>
<reference evidence="2" key="1">
    <citation type="journal article" date="2022" name="bioRxiv">
        <title>Sequencing and chromosome-scale assembly of the giantPleurodeles waltlgenome.</title>
        <authorList>
            <person name="Brown T."/>
            <person name="Elewa A."/>
            <person name="Iarovenko S."/>
            <person name="Subramanian E."/>
            <person name="Araus A.J."/>
            <person name="Petzold A."/>
            <person name="Susuki M."/>
            <person name="Suzuki K.-i.T."/>
            <person name="Hayashi T."/>
            <person name="Toyoda A."/>
            <person name="Oliveira C."/>
            <person name="Osipova E."/>
            <person name="Leigh N.D."/>
            <person name="Simon A."/>
            <person name="Yun M.H."/>
        </authorList>
    </citation>
    <scope>NUCLEOTIDE SEQUENCE</scope>
    <source>
        <strain evidence="2">20211129_DDA</strain>
        <tissue evidence="2">Liver</tissue>
    </source>
</reference>
<keyword evidence="3" id="KW-1185">Reference proteome</keyword>
<protein>
    <submittedName>
        <fullName evidence="2">Uncharacterized protein</fullName>
    </submittedName>
</protein>
<evidence type="ECO:0000313" key="3">
    <source>
        <dbReference type="Proteomes" id="UP001066276"/>
    </source>
</evidence>
<feature type="region of interest" description="Disordered" evidence="1">
    <location>
        <begin position="37"/>
        <end position="63"/>
    </location>
</feature>
<accession>A0AAV7UW01</accession>
<evidence type="ECO:0000313" key="2">
    <source>
        <dbReference type="EMBL" id="KAJ1191807.1"/>
    </source>
</evidence>
<organism evidence="2 3">
    <name type="scientific">Pleurodeles waltl</name>
    <name type="common">Iberian ribbed newt</name>
    <dbReference type="NCBI Taxonomy" id="8319"/>
    <lineage>
        <taxon>Eukaryota</taxon>
        <taxon>Metazoa</taxon>
        <taxon>Chordata</taxon>
        <taxon>Craniata</taxon>
        <taxon>Vertebrata</taxon>
        <taxon>Euteleostomi</taxon>
        <taxon>Amphibia</taxon>
        <taxon>Batrachia</taxon>
        <taxon>Caudata</taxon>
        <taxon>Salamandroidea</taxon>
        <taxon>Salamandridae</taxon>
        <taxon>Pleurodelinae</taxon>
        <taxon>Pleurodeles</taxon>
    </lineage>
</organism>
<evidence type="ECO:0000256" key="1">
    <source>
        <dbReference type="SAM" id="MobiDB-lite"/>
    </source>
</evidence>
<proteinExistence type="predicted"/>